<protein>
    <submittedName>
        <fullName evidence="1">Uncharacterized protein</fullName>
    </submittedName>
</protein>
<reference evidence="1 2" key="1">
    <citation type="submission" date="2024-06" db="EMBL/GenBank/DDBJ databases">
        <title>Genomics of switchgrass bacterial isolates.</title>
        <authorList>
            <person name="Shade A."/>
        </authorList>
    </citation>
    <scope>NUCLEOTIDE SEQUENCE [LARGE SCALE GENOMIC DNA]</scope>
    <source>
        <strain evidence="1 2">PvP084</strain>
    </source>
</reference>
<organism evidence="1 2">
    <name type="scientific">Methylobacterium radiotolerans</name>
    <dbReference type="NCBI Taxonomy" id="31998"/>
    <lineage>
        <taxon>Bacteria</taxon>
        <taxon>Pseudomonadati</taxon>
        <taxon>Pseudomonadota</taxon>
        <taxon>Alphaproteobacteria</taxon>
        <taxon>Hyphomicrobiales</taxon>
        <taxon>Methylobacteriaceae</taxon>
        <taxon>Methylobacterium</taxon>
    </lineage>
</organism>
<sequence>MTTLRFLRTWFLVSIPLGLLIGRFIKAGEGPPREDRR</sequence>
<evidence type="ECO:0000313" key="1">
    <source>
        <dbReference type="EMBL" id="MET3864600.1"/>
    </source>
</evidence>
<accession>A0ABV2NDR5</accession>
<dbReference type="EMBL" id="JBEPNW010000002">
    <property type="protein sequence ID" value="MET3864600.1"/>
    <property type="molecule type" value="Genomic_DNA"/>
</dbReference>
<gene>
    <name evidence="1" type="ORF">ABIC20_001909</name>
</gene>
<proteinExistence type="predicted"/>
<comment type="caution">
    <text evidence="1">The sequence shown here is derived from an EMBL/GenBank/DDBJ whole genome shotgun (WGS) entry which is preliminary data.</text>
</comment>
<name>A0ABV2NDR5_9HYPH</name>
<evidence type="ECO:0000313" key="2">
    <source>
        <dbReference type="Proteomes" id="UP001549119"/>
    </source>
</evidence>
<keyword evidence="2" id="KW-1185">Reference proteome</keyword>
<dbReference type="Proteomes" id="UP001549119">
    <property type="component" value="Unassembled WGS sequence"/>
</dbReference>